<keyword evidence="2 4" id="KW-0732">Signal</keyword>
<dbReference type="PANTHER" id="PTHR33376:SF15">
    <property type="entry name" value="BLL6794 PROTEIN"/>
    <property type="match status" value="1"/>
</dbReference>
<keyword evidence="3" id="KW-0574">Periplasm</keyword>
<organism evidence="5 6">
    <name type="scientific">Celeribacter baekdonensis</name>
    <dbReference type="NCBI Taxonomy" id="875171"/>
    <lineage>
        <taxon>Bacteria</taxon>
        <taxon>Pseudomonadati</taxon>
        <taxon>Pseudomonadota</taxon>
        <taxon>Alphaproteobacteria</taxon>
        <taxon>Rhodobacterales</taxon>
        <taxon>Roseobacteraceae</taxon>
        <taxon>Celeribacter</taxon>
    </lineage>
</organism>
<dbReference type="RefSeq" id="WP_074646222.1">
    <property type="nucleotide sequence ID" value="NZ_FNBL01000010.1"/>
</dbReference>
<feature type="chain" id="PRO_5010303343" evidence="4">
    <location>
        <begin position="29"/>
        <end position="361"/>
    </location>
</feature>
<comment type="subcellular location">
    <subcellularLocation>
        <location evidence="1">Periplasm</location>
    </subcellularLocation>
</comment>
<dbReference type="EMBL" id="FNBL01000010">
    <property type="protein sequence ID" value="SDG01197.1"/>
    <property type="molecule type" value="Genomic_DNA"/>
</dbReference>
<evidence type="ECO:0000256" key="1">
    <source>
        <dbReference type="ARBA" id="ARBA00004418"/>
    </source>
</evidence>
<dbReference type="Pfam" id="PF03480">
    <property type="entry name" value="DctP"/>
    <property type="match status" value="1"/>
</dbReference>
<proteinExistence type="predicted"/>
<sequence length="361" mass="39924">MKRRDFLKTTGALAGAGMFSNLPGFAQAATSLKFDSYVSETAGPSWVDRWFFEELEKRTNGDISMKYYWAGSLNKVGEHLGAVRDGTSEATLIAPGYYQAELPVTRGLEWYFRMERADELQLVCRDVYENFAPLRQEWEDRHRSKVLYWTNWNYAPLIMREPITSLADLKGKKIRAYGVATDVIEGFGGIAVPMAAGEVYQALERGVLDGVYGFDFVTAVAYKLHEIAPNFHDIGDGPHAPAVTVMNRRVWEGLPAAHQQVCTDLANELYAGKFAEIYNKVLAEYVQKAISEGVTLSSLSDAEKAKAKATVQPAQVNKWVETVAKPNGIDGDAMQKVVEDAIARHAGTGTMKRPVEIAAGL</sequence>
<accession>A0A1G7QRQ5</accession>
<dbReference type="CDD" id="cd13666">
    <property type="entry name" value="PBP2_TRAP_DctP_like_1"/>
    <property type="match status" value="1"/>
</dbReference>
<dbReference type="PROSITE" id="PS51318">
    <property type="entry name" value="TAT"/>
    <property type="match status" value="1"/>
</dbReference>
<dbReference type="Gene3D" id="3.40.190.170">
    <property type="entry name" value="Bacterial extracellular solute-binding protein, family 7"/>
    <property type="match status" value="1"/>
</dbReference>
<dbReference type="InterPro" id="IPR038404">
    <property type="entry name" value="TRAP_DctP_sf"/>
</dbReference>
<dbReference type="AlphaFoldDB" id="A0A1G7QRQ5"/>
<evidence type="ECO:0000256" key="3">
    <source>
        <dbReference type="ARBA" id="ARBA00022764"/>
    </source>
</evidence>
<dbReference type="InterPro" id="IPR019546">
    <property type="entry name" value="TAT_signal_bac_arc"/>
</dbReference>
<dbReference type="PANTHER" id="PTHR33376">
    <property type="match status" value="1"/>
</dbReference>
<dbReference type="InterPro" id="IPR018389">
    <property type="entry name" value="DctP_fam"/>
</dbReference>
<evidence type="ECO:0000313" key="5">
    <source>
        <dbReference type="EMBL" id="SDG01197.1"/>
    </source>
</evidence>
<evidence type="ECO:0000256" key="2">
    <source>
        <dbReference type="ARBA" id="ARBA00022729"/>
    </source>
</evidence>
<dbReference type="SUPFAM" id="SSF53850">
    <property type="entry name" value="Periplasmic binding protein-like II"/>
    <property type="match status" value="1"/>
</dbReference>
<protein>
    <submittedName>
        <fullName evidence="5">Tat (Twin-arginine translocation) pathway signal sequence</fullName>
    </submittedName>
</protein>
<dbReference type="NCBIfam" id="NF037995">
    <property type="entry name" value="TRAP_S1"/>
    <property type="match status" value="1"/>
</dbReference>
<dbReference type="NCBIfam" id="TIGR01409">
    <property type="entry name" value="TAT_signal_seq"/>
    <property type="match status" value="1"/>
</dbReference>
<dbReference type="Proteomes" id="UP000182284">
    <property type="component" value="Unassembled WGS sequence"/>
</dbReference>
<name>A0A1G7QRQ5_9RHOB</name>
<gene>
    <name evidence="5" type="ORF">SAMN04488117_11048</name>
</gene>
<dbReference type="OrthoDB" id="7672577at2"/>
<feature type="signal peptide" evidence="4">
    <location>
        <begin position="1"/>
        <end position="28"/>
    </location>
</feature>
<reference evidence="5 6" key="1">
    <citation type="submission" date="2016-10" db="EMBL/GenBank/DDBJ databases">
        <authorList>
            <person name="de Groot N.N."/>
        </authorList>
    </citation>
    <scope>NUCLEOTIDE SEQUENCE [LARGE SCALE GENOMIC DNA]</scope>
    <source>
        <strain evidence="5 6">DSM 27375</strain>
    </source>
</reference>
<evidence type="ECO:0000313" key="6">
    <source>
        <dbReference type="Proteomes" id="UP000182284"/>
    </source>
</evidence>
<dbReference type="GO" id="GO:0055085">
    <property type="term" value="P:transmembrane transport"/>
    <property type="evidence" value="ECO:0007669"/>
    <property type="project" value="InterPro"/>
</dbReference>
<dbReference type="InterPro" id="IPR006311">
    <property type="entry name" value="TAT_signal"/>
</dbReference>
<dbReference type="GO" id="GO:0042597">
    <property type="term" value="C:periplasmic space"/>
    <property type="evidence" value="ECO:0007669"/>
    <property type="project" value="UniProtKB-SubCell"/>
</dbReference>
<evidence type="ECO:0000256" key="4">
    <source>
        <dbReference type="SAM" id="SignalP"/>
    </source>
</evidence>